<gene>
    <name evidence="2" type="ORF">J2Y00_002634</name>
</gene>
<proteinExistence type="predicted"/>
<dbReference type="AlphaFoldDB" id="A0AAE4BN18"/>
<evidence type="ECO:0000313" key="3">
    <source>
        <dbReference type="Proteomes" id="UP001185331"/>
    </source>
</evidence>
<protein>
    <submittedName>
        <fullName evidence="2">Uncharacterized protein</fullName>
    </submittedName>
</protein>
<dbReference type="EMBL" id="JAVDQK010000005">
    <property type="protein sequence ID" value="MDR6219037.1"/>
    <property type="molecule type" value="Genomic_DNA"/>
</dbReference>
<accession>A0AAE4BN18</accession>
<feature type="region of interest" description="Disordered" evidence="1">
    <location>
        <begin position="129"/>
        <end position="152"/>
    </location>
</feature>
<dbReference type="Proteomes" id="UP001185331">
    <property type="component" value="Unassembled WGS sequence"/>
</dbReference>
<evidence type="ECO:0000313" key="2">
    <source>
        <dbReference type="EMBL" id="MDR6219037.1"/>
    </source>
</evidence>
<feature type="compositionally biased region" description="Basic and acidic residues" evidence="1">
    <location>
        <begin position="129"/>
        <end position="139"/>
    </location>
</feature>
<evidence type="ECO:0000256" key="1">
    <source>
        <dbReference type="SAM" id="MobiDB-lite"/>
    </source>
</evidence>
<organism evidence="2 3">
    <name type="scientific">Deinococcus soli</name>
    <name type="common">ex Cha et al. 2016</name>
    <dbReference type="NCBI Taxonomy" id="1309411"/>
    <lineage>
        <taxon>Bacteria</taxon>
        <taxon>Thermotogati</taxon>
        <taxon>Deinococcota</taxon>
        <taxon>Deinococci</taxon>
        <taxon>Deinococcales</taxon>
        <taxon>Deinococcaceae</taxon>
        <taxon>Deinococcus</taxon>
    </lineage>
</organism>
<comment type="caution">
    <text evidence="2">The sequence shown here is derived from an EMBL/GenBank/DDBJ whole genome shotgun (WGS) entry which is preliminary data.</text>
</comment>
<reference evidence="2" key="1">
    <citation type="submission" date="2023-07" db="EMBL/GenBank/DDBJ databases">
        <title>Sorghum-associated microbial communities from plants grown in Nebraska, USA.</title>
        <authorList>
            <person name="Schachtman D."/>
        </authorList>
    </citation>
    <scope>NUCLEOTIDE SEQUENCE</scope>
    <source>
        <strain evidence="2">BE330</strain>
    </source>
</reference>
<dbReference type="RefSeq" id="WP_309854084.1">
    <property type="nucleotide sequence ID" value="NZ_JAVDQJ010000004.1"/>
</dbReference>
<name>A0AAE4BN18_9DEIO</name>
<sequence length="152" mass="16875">MNSEPHAARQWTLWTEMWDLLSRINFTHGYAFVRELDLHGPTTGDLTVSYHYKSEVTGGAFSTLEEGVARAKAAYTDVFGEPPTEPARRFTVTDHRHGTTETFWVRSAGELAERGICGRRSAQAAWEHGHASSAEEHVTEVPSAPPHTLGDL</sequence>